<dbReference type="PANTHER" id="PTHR23519:SF1">
    <property type="entry name" value="AUTOPHAGY-RELATED PROTEIN 22"/>
    <property type="match status" value="1"/>
</dbReference>
<feature type="domain" description="Major facilitator superfamily (MFS) profile" evidence="7">
    <location>
        <begin position="1"/>
        <end position="431"/>
    </location>
</feature>
<dbReference type="InterPro" id="IPR020846">
    <property type="entry name" value="MFS_dom"/>
</dbReference>
<protein>
    <recommendedName>
        <fullName evidence="7">Major facilitator superfamily (MFS) profile domain-containing protein</fullName>
    </recommendedName>
</protein>
<dbReference type="EMBL" id="CP015208">
    <property type="protein sequence ID" value="AOY55476.1"/>
    <property type="molecule type" value="Genomic_DNA"/>
</dbReference>
<evidence type="ECO:0000256" key="6">
    <source>
        <dbReference type="SAM" id="Phobius"/>
    </source>
</evidence>
<feature type="transmembrane region" description="Helical" evidence="6">
    <location>
        <begin position="86"/>
        <end position="105"/>
    </location>
</feature>
<feature type="transmembrane region" description="Helical" evidence="6">
    <location>
        <begin position="111"/>
        <end position="131"/>
    </location>
</feature>
<sequence length="438" mass="46566">MTDKGVSVKSSRAKTWAWALWDWAEQPFPTLFQTFIFATYITSEYFGDPDANAQALSLAGLIAGILVAIISPVFGRRSDEAGRRKFWLLANSLSLIIIMGAAYFVAPSPEFLLFGLVLYALGSLIQESAFINYYAMLKQVSTPKNIGKISGLAWGLGYAGGILLLMISLIGFVLPDTPWFGGTENAENIRILFLFSAVWMAVFTVPLLIFVPEIEAKPGTGKETILGSYIKLWAQLKSLRAQAPETLKFLIASAVYRDGLAGVFTFGAILGTVAFGFSSTEVIFFGIAANLVAGVGAALGGLLDDRLGTRKTIIASLVGLLIAGTYVFAAAGAGQITYWIGGLALCLFVGPAQASSRTFVARFTPVGREGEVFGLYQTTGRAASFLAPGSWWMATSLAALAGFADTAIFGVLGIMGVLAVGLVLLLRVNPSKTSEYSA</sequence>
<feature type="transmembrane region" description="Helical" evidence="6">
    <location>
        <begin position="312"/>
        <end position="330"/>
    </location>
</feature>
<evidence type="ECO:0000313" key="8">
    <source>
        <dbReference type="EMBL" id="AOY55476.1"/>
    </source>
</evidence>
<evidence type="ECO:0000256" key="5">
    <source>
        <dbReference type="ARBA" id="ARBA00023136"/>
    </source>
</evidence>
<dbReference type="Proteomes" id="UP000243784">
    <property type="component" value="Chromosome"/>
</dbReference>
<feature type="transmembrane region" description="Helical" evidence="6">
    <location>
        <begin position="189"/>
        <end position="211"/>
    </location>
</feature>
<feature type="transmembrane region" description="Helical" evidence="6">
    <location>
        <begin position="283"/>
        <end position="303"/>
    </location>
</feature>
<dbReference type="Gene3D" id="1.20.1250.20">
    <property type="entry name" value="MFS general substrate transporter like domains"/>
    <property type="match status" value="1"/>
</dbReference>
<keyword evidence="4 6" id="KW-1133">Transmembrane helix</keyword>
<keyword evidence="3 6" id="KW-0812">Transmembrane</keyword>
<accession>A0A1D9DXE5</accession>
<dbReference type="PANTHER" id="PTHR23519">
    <property type="entry name" value="AUTOPHAGY-RELATED PROTEIN 22"/>
    <property type="match status" value="1"/>
</dbReference>
<evidence type="ECO:0000256" key="2">
    <source>
        <dbReference type="ARBA" id="ARBA00022448"/>
    </source>
</evidence>
<name>A0A1D9DXE5_9MICO</name>
<gene>
    <name evidence="8" type="ORF">A4Z71_00155</name>
</gene>
<dbReference type="GO" id="GO:0022857">
    <property type="term" value="F:transmembrane transporter activity"/>
    <property type="evidence" value="ECO:0007669"/>
    <property type="project" value="InterPro"/>
</dbReference>
<comment type="subcellular location">
    <subcellularLocation>
        <location evidence="1">Cell membrane</location>
        <topology evidence="1">Multi-pass membrane protein</topology>
    </subcellularLocation>
</comment>
<evidence type="ECO:0000256" key="1">
    <source>
        <dbReference type="ARBA" id="ARBA00004651"/>
    </source>
</evidence>
<evidence type="ECO:0000313" key="9">
    <source>
        <dbReference type="Proteomes" id="UP000243784"/>
    </source>
</evidence>
<feature type="transmembrane region" description="Helical" evidence="6">
    <location>
        <begin position="152"/>
        <end position="174"/>
    </location>
</feature>
<keyword evidence="2" id="KW-0813">Transport</keyword>
<dbReference type="OrthoDB" id="9768783at2"/>
<feature type="transmembrane region" description="Helical" evidence="6">
    <location>
        <begin position="259"/>
        <end position="277"/>
    </location>
</feature>
<evidence type="ECO:0000256" key="3">
    <source>
        <dbReference type="ARBA" id="ARBA00022692"/>
    </source>
</evidence>
<dbReference type="InterPro" id="IPR024671">
    <property type="entry name" value="Atg22-like"/>
</dbReference>
<evidence type="ECO:0000256" key="4">
    <source>
        <dbReference type="ARBA" id="ARBA00022989"/>
    </source>
</evidence>
<dbReference type="PROSITE" id="PS50850">
    <property type="entry name" value="MFS"/>
    <property type="match status" value="1"/>
</dbReference>
<dbReference type="AlphaFoldDB" id="A0A1D9DXE5"/>
<evidence type="ECO:0000259" key="7">
    <source>
        <dbReference type="PROSITE" id="PS50850"/>
    </source>
</evidence>
<dbReference type="GO" id="GO:0005886">
    <property type="term" value="C:plasma membrane"/>
    <property type="evidence" value="ECO:0007669"/>
    <property type="project" value="UniProtKB-SubCell"/>
</dbReference>
<dbReference type="KEGG" id="rpla:A4Z71_00155"/>
<dbReference type="InterPro" id="IPR036259">
    <property type="entry name" value="MFS_trans_sf"/>
</dbReference>
<reference evidence="8 9" key="1">
    <citation type="journal article" date="2016" name="Biochim. Biophys. Acta">
        <title>Photochemical characterization of actinorhodopsin and its functional existence in the natural host.</title>
        <authorList>
            <person name="Nakamura S."/>
            <person name="Kikukawa T."/>
            <person name="Tamogami J."/>
            <person name="Kamiya M."/>
            <person name="Aizawa T."/>
            <person name="Hahn M.W."/>
            <person name="Ihara K."/>
            <person name="Kamo N."/>
            <person name="Demura M."/>
        </authorList>
    </citation>
    <scope>NUCLEOTIDE SEQUENCE [LARGE SCALE GENOMIC DNA]</scope>
    <source>
        <strain evidence="8 9">MWH-Dar1</strain>
    </source>
</reference>
<organism evidence="8 9">
    <name type="scientific">Candidatus Rhodoluna planktonica</name>
    <dbReference type="NCBI Taxonomy" id="535712"/>
    <lineage>
        <taxon>Bacteria</taxon>
        <taxon>Bacillati</taxon>
        <taxon>Actinomycetota</taxon>
        <taxon>Actinomycetes</taxon>
        <taxon>Micrococcales</taxon>
        <taxon>Microbacteriaceae</taxon>
        <taxon>Luna cluster</taxon>
        <taxon>Luna-1 subcluster</taxon>
        <taxon>Rhodoluna</taxon>
    </lineage>
</organism>
<dbReference type="InterPro" id="IPR050495">
    <property type="entry name" value="ATG22/LtaA_families"/>
</dbReference>
<keyword evidence="5 6" id="KW-0472">Membrane</keyword>
<keyword evidence="9" id="KW-1185">Reference proteome</keyword>
<feature type="transmembrane region" description="Helical" evidence="6">
    <location>
        <begin position="407"/>
        <end position="426"/>
    </location>
</feature>
<dbReference type="SUPFAM" id="SSF103473">
    <property type="entry name" value="MFS general substrate transporter"/>
    <property type="match status" value="1"/>
</dbReference>
<dbReference type="STRING" id="535712.A4Z71_00155"/>
<proteinExistence type="predicted"/>
<feature type="transmembrane region" description="Helical" evidence="6">
    <location>
        <begin position="55"/>
        <end position="74"/>
    </location>
</feature>
<dbReference type="RefSeq" id="WP_070953992.1">
    <property type="nucleotide sequence ID" value="NZ_CP015208.1"/>
</dbReference>
<dbReference type="Pfam" id="PF11700">
    <property type="entry name" value="ATG22"/>
    <property type="match status" value="1"/>
</dbReference>